<reference evidence="2" key="1">
    <citation type="submission" date="2019-04" db="EMBL/GenBank/DDBJ databases">
        <title>An insight into the mialome of Ixodes scapularis.</title>
        <authorList>
            <person name="Ribeiro J.M."/>
            <person name="Mather T.N."/>
            <person name="Karim S."/>
        </authorList>
    </citation>
    <scope>NUCLEOTIDE SEQUENCE</scope>
</reference>
<protein>
    <recommendedName>
        <fullName evidence="3">Secreted protein</fullName>
    </recommendedName>
</protein>
<evidence type="ECO:0008006" key="3">
    <source>
        <dbReference type="Google" id="ProtNLM"/>
    </source>
</evidence>
<name>A0A4D5RVQ9_IXOSC</name>
<organism evidence="2">
    <name type="scientific">Ixodes scapularis</name>
    <name type="common">Black-legged tick</name>
    <name type="synonym">Deer tick</name>
    <dbReference type="NCBI Taxonomy" id="6945"/>
    <lineage>
        <taxon>Eukaryota</taxon>
        <taxon>Metazoa</taxon>
        <taxon>Ecdysozoa</taxon>
        <taxon>Arthropoda</taxon>
        <taxon>Chelicerata</taxon>
        <taxon>Arachnida</taxon>
        <taxon>Acari</taxon>
        <taxon>Parasitiformes</taxon>
        <taxon>Ixodida</taxon>
        <taxon>Ixodoidea</taxon>
        <taxon>Ixodidae</taxon>
        <taxon>Ixodinae</taxon>
        <taxon>Ixodes</taxon>
    </lineage>
</organism>
<sequence length="117" mass="12961">MALTSRLWVALLSLRMHRSFTSSESGFCTGTVPIPGGGKCGLVWKQRVGLCFLFCSLSPSIHSAPHSLFSSFYENCVKILLIFLPVLTWSYLFANTTFVLHIEVQGVLPLAPVRLFP</sequence>
<proteinExistence type="predicted"/>
<keyword evidence="1" id="KW-0732">Signal</keyword>
<dbReference type="AlphaFoldDB" id="A0A4D5RVQ9"/>
<dbReference type="EMBL" id="GHJT01007451">
    <property type="protein sequence ID" value="MOY41422.1"/>
    <property type="molecule type" value="Transcribed_RNA"/>
</dbReference>
<feature type="signal peptide" evidence="1">
    <location>
        <begin position="1"/>
        <end position="23"/>
    </location>
</feature>
<accession>A0A4D5RVQ9</accession>
<evidence type="ECO:0000313" key="2">
    <source>
        <dbReference type="EMBL" id="MOY41422.1"/>
    </source>
</evidence>
<evidence type="ECO:0000256" key="1">
    <source>
        <dbReference type="SAM" id="SignalP"/>
    </source>
</evidence>
<feature type="chain" id="PRO_5020036669" description="Secreted protein" evidence="1">
    <location>
        <begin position="24"/>
        <end position="117"/>
    </location>
</feature>